<evidence type="ECO:0000313" key="2">
    <source>
        <dbReference type="EMBL" id="GFY16696.1"/>
    </source>
</evidence>
<organism evidence="2 3">
    <name type="scientific">Trichonephila clavipes</name>
    <name type="common">Golden silk orbweaver</name>
    <name type="synonym">Nephila clavipes</name>
    <dbReference type="NCBI Taxonomy" id="2585209"/>
    <lineage>
        <taxon>Eukaryota</taxon>
        <taxon>Metazoa</taxon>
        <taxon>Ecdysozoa</taxon>
        <taxon>Arthropoda</taxon>
        <taxon>Chelicerata</taxon>
        <taxon>Arachnida</taxon>
        <taxon>Araneae</taxon>
        <taxon>Araneomorphae</taxon>
        <taxon>Entelegynae</taxon>
        <taxon>Araneoidea</taxon>
        <taxon>Nephilidae</taxon>
        <taxon>Trichonephila</taxon>
    </lineage>
</organism>
<dbReference type="EMBL" id="BMAU01021340">
    <property type="protein sequence ID" value="GFY16696.1"/>
    <property type="molecule type" value="Genomic_DNA"/>
</dbReference>
<protein>
    <submittedName>
        <fullName evidence="2">Uncharacterized protein</fullName>
    </submittedName>
</protein>
<evidence type="ECO:0000313" key="3">
    <source>
        <dbReference type="Proteomes" id="UP000887159"/>
    </source>
</evidence>
<sequence>MATSGSSFTPTPLGHEDTLEVRHHPPWANPLQYYILIMSPIRYTVPLRHGCTLNIRRASDSLVMLVERGSEAPAPRLFSFKTGVETGDKVKRKLSSGVMEIFCKFTRTKLKLLKENRIEAPKK</sequence>
<comment type="caution">
    <text evidence="2">The sequence shown here is derived from an EMBL/GenBank/DDBJ whole genome shotgun (WGS) entry which is preliminary data.</text>
</comment>
<feature type="region of interest" description="Disordered" evidence="1">
    <location>
        <begin position="1"/>
        <end position="21"/>
    </location>
</feature>
<dbReference type="AlphaFoldDB" id="A0A8X6SR12"/>
<reference evidence="2" key="1">
    <citation type="submission" date="2020-08" db="EMBL/GenBank/DDBJ databases">
        <title>Multicomponent nature underlies the extraordinary mechanical properties of spider dragline silk.</title>
        <authorList>
            <person name="Kono N."/>
            <person name="Nakamura H."/>
            <person name="Mori M."/>
            <person name="Yoshida Y."/>
            <person name="Ohtoshi R."/>
            <person name="Malay A.D."/>
            <person name="Moran D.A.P."/>
            <person name="Tomita M."/>
            <person name="Numata K."/>
            <person name="Arakawa K."/>
        </authorList>
    </citation>
    <scope>NUCLEOTIDE SEQUENCE</scope>
</reference>
<keyword evidence="3" id="KW-1185">Reference proteome</keyword>
<proteinExistence type="predicted"/>
<evidence type="ECO:0000256" key="1">
    <source>
        <dbReference type="SAM" id="MobiDB-lite"/>
    </source>
</evidence>
<feature type="compositionally biased region" description="Polar residues" evidence="1">
    <location>
        <begin position="1"/>
        <end position="10"/>
    </location>
</feature>
<dbReference type="Proteomes" id="UP000887159">
    <property type="component" value="Unassembled WGS sequence"/>
</dbReference>
<gene>
    <name evidence="2" type="ORF">TNCV_2788181</name>
</gene>
<accession>A0A8X6SR12</accession>
<name>A0A8X6SR12_TRICX</name>